<gene>
    <name evidence="1" type="ORF">EGW08_006853</name>
</gene>
<keyword evidence="2" id="KW-1185">Reference proteome</keyword>
<dbReference type="AlphaFoldDB" id="A0A433TV42"/>
<comment type="caution">
    <text evidence="1">The sequence shown here is derived from an EMBL/GenBank/DDBJ whole genome shotgun (WGS) entry which is preliminary data.</text>
</comment>
<organism evidence="1 2">
    <name type="scientific">Elysia chlorotica</name>
    <name type="common">Eastern emerald elysia</name>
    <name type="synonym">Sea slug</name>
    <dbReference type="NCBI Taxonomy" id="188477"/>
    <lineage>
        <taxon>Eukaryota</taxon>
        <taxon>Metazoa</taxon>
        <taxon>Spiralia</taxon>
        <taxon>Lophotrochozoa</taxon>
        <taxon>Mollusca</taxon>
        <taxon>Gastropoda</taxon>
        <taxon>Heterobranchia</taxon>
        <taxon>Euthyneura</taxon>
        <taxon>Panpulmonata</taxon>
        <taxon>Sacoglossa</taxon>
        <taxon>Placobranchoidea</taxon>
        <taxon>Plakobranchidae</taxon>
        <taxon>Elysia</taxon>
    </lineage>
</organism>
<proteinExistence type="predicted"/>
<protein>
    <submittedName>
        <fullName evidence="1">Uncharacterized protein</fullName>
    </submittedName>
</protein>
<dbReference type="Proteomes" id="UP000271974">
    <property type="component" value="Unassembled WGS sequence"/>
</dbReference>
<reference evidence="1 2" key="1">
    <citation type="submission" date="2019-01" db="EMBL/GenBank/DDBJ databases">
        <title>A draft genome assembly of the solar-powered sea slug Elysia chlorotica.</title>
        <authorList>
            <person name="Cai H."/>
            <person name="Li Q."/>
            <person name="Fang X."/>
            <person name="Li J."/>
            <person name="Curtis N.E."/>
            <person name="Altenburger A."/>
            <person name="Shibata T."/>
            <person name="Feng M."/>
            <person name="Maeda T."/>
            <person name="Schwartz J.A."/>
            <person name="Shigenobu S."/>
            <person name="Lundholm N."/>
            <person name="Nishiyama T."/>
            <person name="Yang H."/>
            <person name="Hasebe M."/>
            <person name="Li S."/>
            <person name="Pierce S.K."/>
            <person name="Wang J."/>
        </authorList>
    </citation>
    <scope>NUCLEOTIDE SEQUENCE [LARGE SCALE GENOMIC DNA]</scope>
    <source>
        <strain evidence="1">EC2010</strain>
        <tissue evidence="1">Whole organism of an adult</tissue>
    </source>
</reference>
<evidence type="ECO:0000313" key="2">
    <source>
        <dbReference type="Proteomes" id="UP000271974"/>
    </source>
</evidence>
<name>A0A433TV42_ELYCH</name>
<dbReference type="EMBL" id="RQTK01000172">
    <property type="protein sequence ID" value="RUS85368.1"/>
    <property type="molecule type" value="Genomic_DNA"/>
</dbReference>
<sequence>MGDHPFPFAHLMIMSYYAFFTSSKKRLLAFSMKEMLKRRGFTQPTHGMTEKSIFGFQTCKFFLYVTNILIMQWKETSYSYTCNCSRKSVHQHLLSIVLCQYTATPSPPLKKKKNQPNKNLI</sequence>
<evidence type="ECO:0000313" key="1">
    <source>
        <dbReference type="EMBL" id="RUS85368.1"/>
    </source>
</evidence>
<accession>A0A433TV42</accession>